<dbReference type="PANTHER" id="PTHR32170">
    <property type="entry name" value="PROTEASOME ACTIVATOR COMPLEX SUBUNIT 4"/>
    <property type="match status" value="1"/>
</dbReference>
<dbReference type="GO" id="GO:0010499">
    <property type="term" value="P:proteasomal ubiquitin-independent protein catabolic process"/>
    <property type="evidence" value="ECO:0007669"/>
    <property type="project" value="TreeGrafter"/>
</dbReference>
<dbReference type="AlphaFoldDB" id="A0A1Y3B0R4"/>
<sequence>MILRFLQIFTLNNYFLLITYPEFIDQIESIIVRLLNDETVEVRKDASLTLSRILESELISNERRDRLIQLFRSKSSDLSTDISNRHGGILGLCSFVYAFPNEIPDFLPEILLFLIDHIRSISVISNSVTETLRFFKKYHIEDWIIHKRKFSDEQLYQLNDVLISPSYYS</sequence>
<dbReference type="GO" id="GO:0016504">
    <property type="term" value="F:peptidase activator activity"/>
    <property type="evidence" value="ECO:0007669"/>
    <property type="project" value="InterPro"/>
</dbReference>
<dbReference type="EMBL" id="MUJZ01047283">
    <property type="protein sequence ID" value="OTF74390.1"/>
    <property type="molecule type" value="Genomic_DNA"/>
</dbReference>
<accession>A0A1Y3B0R4</accession>
<evidence type="ECO:0000313" key="3">
    <source>
        <dbReference type="Proteomes" id="UP000194236"/>
    </source>
</evidence>
<organism evidence="2 3">
    <name type="scientific">Euroglyphus maynei</name>
    <name type="common">Mayne's house dust mite</name>
    <dbReference type="NCBI Taxonomy" id="6958"/>
    <lineage>
        <taxon>Eukaryota</taxon>
        <taxon>Metazoa</taxon>
        <taxon>Ecdysozoa</taxon>
        <taxon>Arthropoda</taxon>
        <taxon>Chelicerata</taxon>
        <taxon>Arachnida</taxon>
        <taxon>Acari</taxon>
        <taxon>Acariformes</taxon>
        <taxon>Sarcoptiformes</taxon>
        <taxon>Astigmata</taxon>
        <taxon>Psoroptidia</taxon>
        <taxon>Analgoidea</taxon>
        <taxon>Pyroglyphidae</taxon>
        <taxon>Pyroglyphinae</taxon>
        <taxon>Euroglyphus</taxon>
    </lineage>
</organism>
<proteinExistence type="predicted"/>
<dbReference type="OrthoDB" id="6511336at2759"/>
<dbReference type="PANTHER" id="PTHR32170:SF3">
    <property type="entry name" value="PROTEASOME ACTIVATOR COMPLEX SUBUNIT 4"/>
    <property type="match status" value="1"/>
</dbReference>
<dbReference type="GO" id="GO:0005829">
    <property type="term" value="C:cytosol"/>
    <property type="evidence" value="ECO:0007669"/>
    <property type="project" value="TreeGrafter"/>
</dbReference>
<dbReference type="Pfam" id="PF11919">
    <property type="entry name" value="PSME4_C"/>
    <property type="match status" value="1"/>
</dbReference>
<dbReference type="InterPro" id="IPR016024">
    <property type="entry name" value="ARM-type_fold"/>
</dbReference>
<dbReference type="GO" id="GO:0000502">
    <property type="term" value="C:proteasome complex"/>
    <property type="evidence" value="ECO:0007669"/>
    <property type="project" value="UniProtKB-KW"/>
</dbReference>
<evidence type="ECO:0000313" key="2">
    <source>
        <dbReference type="EMBL" id="OTF74390.1"/>
    </source>
</evidence>
<protein>
    <submittedName>
        <fullName evidence="2">Proteasome activator complex subunit 4-like protein</fullName>
    </submittedName>
</protein>
<dbReference type="GO" id="GO:0005634">
    <property type="term" value="C:nucleus"/>
    <property type="evidence" value="ECO:0007669"/>
    <property type="project" value="TreeGrafter"/>
</dbReference>
<keyword evidence="2" id="KW-0647">Proteasome</keyword>
<gene>
    <name evidence="2" type="ORF">BLA29_011014</name>
</gene>
<dbReference type="Gene3D" id="1.25.10.10">
    <property type="entry name" value="Leucine-rich Repeat Variant"/>
    <property type="match status" value="1"/>
</dbReference>
<comment type="caution">
    <text evidence="2">The sequence shown here is derived from an EMBL/GenBank/DDBJ whole genome shotgun (WGS) entry which is preliminary data.</text>
</comment>
<name>A0A1Y3B0R4_EURMA</name>
<dbReference type="GO" id="GO:0070628">
    <property type="term" value="F:proteasome binding"/>
    <property type="evidence" value="ECO:0007669"/>
    <property type="project" value="InterPro"/>
</dbReference>
<dbReference type="Proteomes" id="UP000194236">
    <property type="component" value="Unassembled WGS sequence"/>
</dbReference>
<keyword evidence="3" id="KW-1185">Reference proteome</keyword>
<feature type="domain" description="Proteasome activator complex subunit 4 C-terminal" evidence="1">
    <location>
        <begin position="84"/>
        <end position="168"/>
    </location>
</feature>
<dbReference type="InterPro" id="IPR021843">
    <property type="entry name" value="PSME4_C"/>
</dbReference>
<evidence type="ECO:0000259" key="1">
    <source>
        <dbReference type="Pfam" id="PF11919"/>
    </source>
</evidence>
<dbReference type="InterPro" id="IPR035309">
    <property type="entry name" value="PSME4"/>
</dbReference>
<reference evidence="2 3" key="1">
    <citation type="submission" date="2017-03" db="EMBL/GenBank/DDBJ databases">
        <title>Genome Survey of Euroglyphus maynei.</title>
        <authorList>
            <person name="Arlian L.G."/>
            <person name="Morgan M.S."/>
            <person name="Rider S.D."/>
        </authorList>
    </citation>
    <scope>NUCLEOTIDE SEQUENCE [LARGE SCALE GENOMIC DNA]</scope>
    <source>
        <strain evidence="2">Arlian Lab</strain>
        <tissue evidence="2">Whole body</tissue>
    </source>
</reference>
<dbReference type="SUPFAM" id="SSF48371">
    <property type="entry name" value="ARM repeat"/>
    <property type="match status" value="1"/>
</dbReference>
<dbReference type="InterPro" id="IPR011989">
    <property type="entry name" value="ARM-like"/>
</dbReference>